<reference evidence="2 3" key="1">
    <citation type="submission" date="2019-02" db="EMBL/GenBank/DDBJ databases">
        <title>High diversity of culturable Acinetobacter species in natural soil and water ecosystems.</title>
        <authorList>
            <person name="Radolfova-Krizova L."/>
            <person name="Nemec A."/>
        </authorList>
    </citation>
    <scope>NUCLEOTIDE SEQUENCE [LARGE SCALE GENOMIC DNA]</scope>
    <source>
        <strain evidence="2 3">ANC 4281</strain>
    </source>
</reference>
<protein>
    <submittedName>
        <fullName evidence="2">Uncharacterized protein</fullName>
    </submittedName>
</protein>
<sequence length="228" mass="25616">MNSMTKIALVSASVLSIGALTACQSPHSVKDKDGDHARMMHDDRHQKHDHKMTPEQREQFQQARAERKQVFEQIQKACDNKAVGQSVQIKAGDKTIDGTCSMRFKADRQDMKRMHKEMMSMHGEMKDTQMKGGHHPLRGEMKAMQMQGMPMQSAELLTDAKRAELTKQFDQRLAQHQAHQQAMLKACQGQPNGKAVQVKMGTHTINGKCEVRFQPKAPMAPVTTKPAS</sequence>
<dbReference type="OrthoDB" id="6717527at2"/>
<dbReference type="Proteomes" id="UP000291380">
    <property type="component" value="Unassembled WGS sequence"/>
</dbReference>
<name>A0A4R0EMR8_9GAMM</name>
<keyword evidence="1" id="KW-0732">Signal</keyword>
<comment type="caution">
    <text evidence="2">The sequence shown here is derived from an EMBL/GenBank/DDBJ whole genome shotgun (WGS) entry which is preliminary data.</text>
</comment>
<gene>
    <name evidence="2" type="ORF">E0H85_08055</name>
</gene>
<evidence type="ECO:0000313" key="2">
    <source>
        <dbReference type="EMBL" id="TCB59302.1"/>
    </source>
</evidence>
<dbReference type="RefSeq" id="WP_131271163.1">
    <property type="nucleotide sequence ID" value="NZ_SJOA01000008.1"/>
</dbReference>
<evidence type="ECO:0000313" key="3">
    <source>
        <dbReference type="Proteomes" id="UP000291380"/>
    </source>
</evidence>
<dbReference type="EMBL" id="SJOA01000008">
    <property type="protein sequence ID" value="TCB59302.1"/>
    <property type="molecule type" value="Genomic_DNA"/>
</dbReference>
<dbReference type="AlphaFoldDB" id="A0A4R0EMR8"/>
<dbReference type="PROSITE" id="PS51257">
    <property type="entry name" value="PROKAR_LIPOPROTEIN"/>
    <property type="match status" value="1"/>
</dbReference>
<organism evidence="2 3">
    <name type="scientific">Acinetobacter terrae</name>
    <dbReference type="NCBI Taxonomy" id="2731247"/>
    <lineage>
        <taxon>Bacteria</taxon>
        <taxon>Pseudomonadati</taxon>
        <taxon>Pseudomonadota</taxon>
        <taxon>Gammaproteobacteria</taxon>
        <taxon>Moraxellales</taxon>
        <taxon>Moraxellaceae</taxon>
        <taxon>Acinetobacter</taxon>
        <taxon>Acinetobacter Taxon 24</taxon>
    </lineage>
</organism>
<evidence type="ECO:0000256" key="1">
    <source>
        <dbReference type="SAM" id="SignalP"/>
    </source>
</evidence>
<accession>A0A4R0EMR8</accession>
<feature type="signal peptide" evidence="1">
    <location>
        <begin position="1"/>
        <end position="22"/>
    </location>
</feature>
<proteinExistence type="predicted"/>
<feature type="chain" id="PRO_5020210113" evidence="1">
    <location>
        <begin position="23"/>
        <end position="228"/>
    </location>
</feature>